<organism evidence="3 4">
    <name type="scientific">Phenylobacterium terrae</name>
    <dbReference type="NCBI Taxonomy" id="2665495"/>
    <lineage>
        <taxon>Bacteria</taxon>
        <taxon>Pseudomonadati</taxon>
        <taxon>Pseudomonadota</taxon>
        <taxon>Alphaproteobacteria</taxon>
        <taxon>Caulobacterales</taxon>
        <taxon>Caulobacteraceae</taxon>
        <taxon>Phenylobacterium</taxon>
    </lineage>
</organism>
<dbReference type="InterPro" id="IPR019627">
    <property type="entry name" value="YAcAr"/>
</dbReference>
<dbReference type="RefSeq" id="WP_377281557.1">
    <property type="nucleotide sequence ID" value="NZ_JBHRSI010000004.1"/>
</dbReference>
<proteinExistence type="predicted"/>
<dbReference type="Proteomes" id="UP001597237">
    <property type="component" value="Unassembled WGS sequence"/>
</dbReference>
<keyword evidence="1" id="KW-0175">Coiled coil</keyword>
<evidence type="ECO:0000313" key="4">
    <source>
        <dbReference type="Proteomes" id="UP001597237"/>
    </source>
</evidence>
<evidence type="ECO:0000259" key="2">
    <source>
        <dbReference type="Pfam" id="PF10686"/>
    </source>
</evidence>
<evidence type="ECO:0000313" key="3">
    <source>
        <dbReference type="EMBL" id="MFD1785497.1"/>
    </source>
</evidence>
<feature type="coiled-coil region" evidence="1">
    <location>
        <begin position="73"/>
        <end position="100"/>
    </location>
</feature>
<name>A0ABW4N6E8_9CAUL</name>
<protein>
    <submittedName>
        <fullName evidence="3">DUF2493 domain-containing protein</fullName>
    </submittedName>
</protein>
<dbReference type="Pfam" id="PF10686">
    <property type="entry name" value="YAcAr"/>
    <property type="match status" value="1"/>
</dbReference>
<sequence>MTFPLFAFAHDETAFDVMAARLEDSRPHPTEAALVQLGQALMTELVDLVAGTALEDVQAVLAESLIGAFHSAAGRIERDADRARDRMRDLERDFDGSELADGELQAATRAAQAADVAQRAAELIRDAASETYTTATGEVWTAWRGSRRGTRLTAAQLEARQAIRAKQAKAAEGVAPGPVVAFRGAPSADTAADANRIFDALNWAKGQWPEMALATTGARGAEKLAIRWAQQKGVALVLARADFDRHGKGAPFRANDELLALEPVCCLTLAQSLDAARAGRAFGPALNLAQQAQGLGVRHVPIRAKGG</sequence>
<dbReference type="EMBL" id="JBHUEY010000006">
    <property type="protein sequence ID" value="MFD1785497.1"/>
    <property type="molecule type" value="Genomic_DNA"/>
</dbReference>
<keyword evidence="4" id="KW-1185">Reference proteome</keyword>
<feature type="domain" description="YspA cpYpsA-related SLOG" evidence="2">
    <location>
        <begin position="178"/>
        <end position="246"/>
    </location>
</feature>
<evidence type="ECO:0000256" key="1">
    <source>
        <dbReference type="SAM" id="Coils"/>
    </source>
</evidence>
<gene>
    <name evidence="3" type="ORF">ACFSC0_19010</name>
</gene>
<comment type="caution">
    <text evidence="3">The sequence shown here is derived from an EMBL/GenBank/DDBJ whole genome shotgun (WGS) entry which is preliminary data.</text>
</comment>
<accession>A0ABW4N6E8</accession>
<reference evidence="4" key="1">
    <citation type="journal article" date="2019" name="Int. J. Syst. Evol. Microbiol.">
        <title>The Global Catalogue of Microorganisms (GCM) 10K type strain sequencing project: providing services to taxonomists for standard genome sequencing and annotation.</title>
        <authorList>
            <consortium name="The Broad Institute Genomics Platform"/>
            <consortium name="The Broad Institute Genome Sequencing Center for Infectious Disease"/>
            <person name="Wu L."/>
            <person name="Ma J."/>
        </authorList>
    </citation>
    <scope>NUCLEOTIDE SEQUENCE [LARGE SCALE GENOMIC DNA]</scope>
    <source>
        <strain evidence="4">DFY28</strain>
    </source>
</reference>